<accession>A0A7J7K824</accession>
<dbReference type="EMBL" id="VXIV02001253">
    <property type="protein sequence ID" value="KAF6033716.1"/>
    <property type="molecule type" value="Genomic_DNA"/>
</dbReference>
<evidence type="ECO:0000313" key="1">
    <source>
        <dbReference type="EMBL" id="KAF6033716.1"/>
    </source>
</evidence>
<dbReference type="Proteomes" id="UP000593567">
    <property type="component" value="Unassembled WGS sequence"/>
</dbReference>
<gene>
    <name evidence="1" type="ORF">EB796_007972</name>
</gene>
<reference evidence="1" key="1">
    <citation type="submission" date="2020-06" db="EMBL/GenBank/DDBJ databases">
        <title>Draft genome of Bugula neritina, a colonial animal packing powerful symbionts and potential medicines.</title>
        <authorList>
            <person name="Rayko M."/>
        </authorList>
    </citation>
    <scope>NUCLEOTIDE SEQUENCE [LARGE SCALE GENOMIC DNA]</scope>
    <source>
        <strain evidence="1">Kwan_BN1</strain>
    </source>
</reference>
<organism evidence="1 2">
    <name type="scientific">Bugula neritina</name>
    <name type="common">Brown bryozoan</name>
    <name type="synonym">Sertularia neritina</name>
    <dbReference type="NCBI Taxonomy" id="10212"/>
    <lineage>
        <taxon>Eukaryota</taxon>
        <taxon>Metazoa</taxon>
        <taxon>Spiralia</taxon>
        <taxon>Lophotrochozoa</taxon>
        <taxon>Bryozoa</taxon>
        <taxon>Gymnolaemata</taxon>
        <taxon>Cheilostomatida</taxon>
        <taxon>Flustrina</taxon>
        <taxon>Buguloidea</taxon>
        <taxon>Bugulidae</taxon>
        <taxon>Bugula</taxon>
    </lineage>
</organism>
<protein>
    <submittedName>
        <fullName evidence="1">Uncharacterized protein</fullName>
    </submittedName>
</protein>
<sequence>MIGYCQLMREHNTYYYDSLCIVPTALEQKSFVQAGKLLALYRIGLLNKTENGDYKAKFVYFSSNMSSSSTRVSNSKPKI</sequence>
<keyword evidence="2" id="KW-1185">Reference proteome</keyword>
<name>A0A7J7K824_BUGNE</name>
<proteinExistence type="predicted"/>
<dbReference type="AlphaFoldDB" id="A0A7J7K824"/>
<comment type="caution">
    <text evidence="1">The sequence shown here is derived from an EMBL/GenBank/DDBJ whole genome shotgun (WGS) entry which is preliminary data.</text>
</comment>
<evidence type="ECO:0000313" key="2">
    <source>
        <dbReference type="Proteomes" id="UP000593567"/>
    </source>
</evidence>